<keyword evidence="1" id="KW-1133">Transmembrane helix</keyword>
<dbReference type="EMBL" id="CP017147">
    <property type="protein sequence ID" value="AOO83651.1"/>
    <property type="molecule type" value="Genomic_DNA"/>
</dbReference>
<feature type="transmembrane region" description="Helical" evidence="1">
    <location>
        <begin position="191"/>
        <end position="212"/>
    </location>
</feature>
<feature type="transmembrane region" description="Helical" evidence="1">
    <location>
        <begin position="145"/>
        <end position="170"/>
    </location>
</feature>
<dbReference type="AlphaFoldDB" id="A0A1D7U8D9"/>
<sequence length="359" mass="38840">MKKYLDYLWPIIGLIAVVWSVDLLWEKLKTEAGTDAAIQALLEQGSLWDNIKIVAIRIGQKIAVIPPDAFLHAALATLVAYAALAWYDRIALIHIGKEKGISWPYISLCSFVTYALSHNIGASVFSGGMVRFRAYTAKGLTAAEVAVLVALCSFTFAFGTILLLGLVLVIEPEILRPLTRLSTRFAIGDQTARLIGFGMLGFVVLYTLGSWLKFKPFKIGKFELIYPRLPIVARQYLAAPLELAGAAGIIYFALPDQGNPGFMIVLGAFLLSFSAGLLSQVPGGVGVMEAVFLAVMPGVPAPAVFAALLIWRLFYLILPLVVSLPVVLAFERSQLKKHKLAVAVAQADAKARSADPPIV</sequence>
<feature type="transmembrane region" description="Helical" evidence="1">
    <location>
        <begin position="261"/>
        <end position="281"/>
    </location>
</feature>
<feature type="transmembrane region" description="Helical" evidence="1">
    <location>
        <begin position="69"/>
        <end position="87"/>
    </location>
</feature>
<dbReference type="STRING" id="1526658.BHK69_27240"/>
<name>A0A1D7U8D9_9HYPH</name>
<protein>
    <submittedName>
        <fullName evidence="2">Uncharacterized protein</fullName>
    </submittedName>
</protein>
<organism evidence="2 3">
    <name type="scientific">Bosea vaviloviae</name>
    <dbReference type="NCBI Taxonomy" id="1526658"/>
    <lineage>
        <taxon>Bacteria</taxon>
        <taxon>Pseudomonadati</taxon>
        <taxon>Pseudomonadota</taxon>
        <taxon>Alphaproteobacteria</taxon>
        <taxon>Hyphomicrobiales</taxon>
        <taxon>Boseaceae</taxon>
        <taxon>Bosea</taxon>
    </lineage>
</organism>
<reference evidence="2 3" key="1">
    <citation type="journal article" date="2015" name="Antonie Van Leeuwenhoek">
        <title>Bosea vaviloviae sp. nov., a new species of slow-growing rhizobia isolated from nodules of the relict species Vavilovia formosa (Stev.) Fed.</title>
        <authorList>
            <person name="Safronova V.I."/>
            <person name="Kuznetsova I.G."/>
            <person name="Sazanova A.L."/>
            <person name="Kimeklis A.K."/>
            <person name="Belimov A.A."/>
            <person name="Andronov E.E."/>
            <person name="Pinaev A.G."/>
            <person name="Chizhevskaya E.P."/>
            <person name="Pukhaev A.R."/>
            <person name="Popov K.P."/>
            <person name="Willems A."/>
            <person name="Tikhonovich I.A."/>
        </authorList>
    </citation>
    <scope>NUCLEOTIDE SEQUENCE [LARGE SCALE GENOMIC DNA]</scope>
    <source>
        <strain evidence="2 3">Vaf18</strain>
    </source>
</reference>
<keyword evidence="1" id="KW-0472">Membrane</keyword>
<keyword evidence="1" id="KW-0812">Transmembrane</keyword>
<feature type="transmembrane region" description="Helical" evidence="1">
    <location>
        <begin position="232"/>
        <end position="254"/>
    </location>
</feature>
<dbReference type="KEGG" id="bvv:BHK69_27240"/>
<gene>
    <name evidence="2" type="ORF">BHK69_27240</name>
</gene>
<proteinExistence type="predicted"/>
<evidence type="ECO:0000313" key="2">
    <source>
        <dbReference type="EMBL" id="AOO83651.1"/>
    </source>
</evidence>
<dbReference type="Proteomes" id="UP000094969">
    <property type="component" value="Chromosome"/>
</dbReference>
<feature type="transmembrane region" description="Helical" evidence="1">
    <location>
        <begin position="301"/>
        <end position="330"/>
    </location>
</feature>
<evidence type="ECO:0000313" key="3">
    <source>
        <dbReference type="Proteomes" id="UP000094969"/>
    </source>
</evidence>
<evidence type="ECO:0000256" key="1">
    <source>
        <dbReference type="SAM" id="Phobius"/>
    </source>
</evidence>
<feature type="transmembrane region" description="Helical" evidence="1">
    <location>
        <begin position="103"/>
        <end position="125"/>
    </location>
</feature>
<keyword evidence="3" id="KW-1185">Reference proteome</keyword>
<dbReference type="RefSeq" id="WP_069692847.1">
    <property type="nucleotide sequence ID" value="NZ_CP017147.1"/>
</dbReference>
<accession>A0A1D7U8D9</accession>
<feature type="transmembrane region" description="Helical" evidence="1">
    <location>
        <begin position="7"/>
        <end position="25"/>
    </location>
</feature>